<evidence type="ECO:0000256" key="9">
    <source>
        <dbReference type="ARBA" id="ARBA00023136"/>
    </source>
</evidence>
<evidence type="ECO:0000256" key="1">
    <source>
        <dbReference type="ARBA" id="ARBA00000085"/>
    </source>
</evidence>
<reference evidence="15" key="1">
    <citation type="submission" date="2008-01" db="EMBL/GenBank/DDBJ databases">
        <title>Complete sequence of chromosome of Caulobacter sp. K31.</title>
        <authorList>
            <consortium name="US DOE Joint Genome Institute"/>
            <person name="Copeland A."/>
            <person name="Lucas S."/>
            <person name="Lapidus A."/>
            <person name="Barry K."/>
            <person name="Glavina del Rio T."/>
            <person name="Dalin E."/>
            <person name="Tice H."/>
            <person name="Pitluck S."/>
            <person name="Bruce D."/>
            <person name="Goodwin L."/>
            <person name="Thompson L.S."/>
            <person name="Brettin T."/>
            <person name="Detter J.C."/>
            <person name="Han C."/>
            <person name="Schmutz J."/>
            <person name="Larimer F."/>
            <person name="Land M."/>
            <person name="Hauser L."/>
            <person name="Kyrpides N."/>
            <person name="Kim E."/>
            <person name="Stephens C."/>
            <person name="Richardson P."/>
        </authorList>
    </citation>
    <scope>NUCLEOTIDE SEQUENCE [LARGE SCALE GENOMIC DNA]</scope>
    <source>
        <strain evidence="15">K31</strain>
    </source>
</reference>
<dbReference type="InterPro" id="IPR036097">
    <property type="entry name" value="HisK_dim/P_sf"/>
</dbReference>
<dbReference type="Gene3D" id="1.10.287.130">
    <property type="match status" value="1"/>
</dbReference>
<keyword evidence="8" id="KW-0902">Two-component regulatory system</keyword>
<dbReference type="EMBL" id="CP000927">
    <property type="protein sequence ID" value="ABZ72870.1"/>
    <property type="molecule type" value="Genomic_DNA"/>
</dbReference>
<dbReference type="SUPFAM" id="SSF52172">
    <property type="entry name" value="CheY-like"/>
    <property type="match status" value="1"/>
</dbReference>
<protein>
    <recommendedName>
        <fullName evidence="3">histidine kinase</fullName>
        <ecNumber evidence="3">2.7.13.3</ecNumber>
    </recommendedName>
</protein>
<evidence type="ECO:0000256" key="8">
    <source>
        <dbReference type="ARBA" id="ARBA00023012"/>
    </source>
</evidence>
<evidence type="ECO:0000256" key="2">
    <source>
        <dbReference type="ARBA" id="ARBA00004651"/>
    </source>
</evidence>
<feature type="transmembrane region" description="Helical" evidence="12">
    <location>
        <begin position="129"/>
        <end position="154"/>
    </location>
</feature>
<evidence type="ECO:0000256" key="10">
    <source>
        <dbReference type="PROSITE-ProRule" id="PRU00169"/>
    </source>
</evidence>
<feature type="transmembrane region" description="Helical" evidence="12">
    <location>
        <begin position="240"/>
        <end position="262"/>
    </location>
</feature>
<dbReference type="KEGG" id="cak:Caul_3743"/>
<sequence length="724" mass="75503">MVQTMGLKFDAASLRRGGDPARRRLAILVLAYVACLSYSLFLAGATHHIPTIWTASAVVVAGLMILPRRLGAALLSLTALLHVVIELGVGDPPRFVFVVTVLDTVQEAATAALLRLLRMPTRVRDMRGLLALTAVSTTLTAIASICVNGLLALSGGRAFWAGWTDWTTSNVLGAAITLPTILILFDRRHLQGFRIPAGEAALGVVFILAATIAVFSADASLQVLLFAPALLAVFRGGPRAAAIVVTLSLAATIPAVLHRVGLDPKVAAPPLRHALIFHLVLYAVCLTAALALSRQARLQALLVRRQAIARAAQAKAQAANQAKSDFLATMSHEIRTPLNSILGFAALVGEDPGLAPENRRRLGLVVSAGRSLAEIVNDLLDFAKVEAGRMDLALEPVSPAGLLRDAVAIIAPAAEAKGLPLSVIIETTGQGDETALLALDETRLRQVLLNLLANALKFTAQGQVTARLTIGPAPGDLRFEVTDTGIGIAPAVQAQLFRRFSQADSSISRRYGGAGLGLAISKALVTQMGGAIGVDSAPGDGSRFWIDLTAEVVAADTAPAVAPTTLDATRSPRVLLVDDHPMNRELGHALLTLAGCEVLTADDGAQAVAAARLGGFDLILMDVHMPGMDGLAAARAIRALPGPEAAVPIIALSADVLPDQIARCRAAGMDDHVAKPIRREELVAAVARALGATSDLPSRTGAAGWDGPLTPPLAPRPNPRHSLP</sequence>
<feature type="transmembrane region" description="Helical" evidence="12">
    <location>
        <begin position="274"/>
        <end position="292"/>
    </location>
</feature>
<dbReference type="Pfam" id="PF05231">
    <property type="entry name" value="MASE1"/>
    <property type="match status" value="1"/>
</dbReference>
<dbReference type="InterPro" id="IPR001789">
    <property type="entry name" value="Sig_transdc_resp-reg_receiver"/>
</dbReference>
<dbReference type="InterPro" id="IPR004358">
    <property type="entry name" value="Sig_transdc_His_kin-like_C"/>
</dbReference>
<feature type="modified residue" description="4-aspartylphosphate" evidence="10">
    <location>
        <position position="622"/>
    </location>
</feature>
<keyword evidence="4" id="KW-1003">Cell membrane</keyword>
<dbReference type="HOGENOM" id="CLU_000445_114_15_5"/>
<proteinExistence type="predicted"/>
<dbReference type="PANTHER" id="PTHR45339:SF1">
    <property type="entry name" value="HYBRID SIGNAL TRANSDUCTION HISTIDINE KINASE J"/>
    <property type="match status" value="1"/>
</dbReference>
<evidence type="ECO:0000256" key="7">
    <source>
        <dbReference type="ARBA" id="ARBA00022989"/>
    </source>
</evidence>
<keyword evidence="7 12" id="KW-1133">Transmembrane helix</keyword>
<evidence type="ECO:0000256" key="12">
    <source>
        <dbReference type="SAM" id="Phobius"/>
    </source>
</evidence>
<dbReference type="InterPro" id="IPR003594">
    <property type="entry name" value="HATPase_dom"/>
</dbReference>
<dbReference type="InterPro" id="IPR005467">
    <property type="entry name" value="His_kinase_dom"/>
</dbReference>
<feature type="transmembrane region" description="Helical" evidence="12">
    <location>
        <begin position="166"/>
        <end position="185"/>
    </location>
</feature>
<dbReference type="CDD" id="cd17546">
    <property type="entry name" value="REC_hyHK_CKI1_RcsC-like"/>
    <property type="match status" value="1"/>
</dbReference>
<dbReference type="SMART" id="SM00448">
    <property type="entry name" value="REC"/>
    <property type="match status" value="1"/>
</dbReference>
<dbReference type="InterPro" id="IPR003661">
    <property type="entry name" value="HisK_dim/P_dom"/>
</dbReference>
<evidence type="ECO:0000256" key="6">
    <source>
        <dbReference type="ARBA" id="ARBA00022692"/>
    </source>
</evidence>
<feature type="transmembrane region" description="Helical" evidence="12">
    <location>
        <begin position="95"/>
        <end position="117"/>
    </location>
</feature>
<dbReference type="STRING" id="366602.Caul_3743"/>
<dbReference type="InterPro" id="IPR036890">
    <property type="entry name" value="HATPase_C_sf"/>
</dbReference>
<dbReference type="GO" id="GO:0000155">
    <property type="term" value="F:phosphorelay sensor kinase activity"/>
    <property type="evidence" value="ECO:0007669"/>
    <property type="project" value="InterPro"/>
</dbReference>
<evidence type="ECO:0000256" key="11">
    <source>
        <dbReference type="SAM" id="MobiDB-lite"/>
    </source>
</evidence>
<dbReference type="CDD" id="cd16922">
    <property type="entry name" value="HATPase_EvgS-ArcB-TorS-like"/>
    <property type="match status" value="1"/>
</dbReference>
<dbReference type="SUPFAM" id="SSF55874">
    <property type="entry name" value="ATPase domain of HSP90 chaperone/DNA topoisomerase II/histidine kinase"/>
    <property type="match status" value="1"/>
</dbReference>
<dbReference type="eggNOG" id="COG0642">
    <property type="taxonomic scope" value="Bacteria"/>
</dbReference>
<dbReference type="PRINTS" id="PR00344">
    <property type="entry name" value="BCTRLSENSOR"/>
</dbReference>
<keyword evidence="9 12" id="KW-0472">Membrane</keyword>
<dbReference type="FunFam" id="3.30.565.10:FF:000010">
    <property type="entry name" value="Sensor histidine kinase RcsC"/>
    <property type="match status" value="1"/>
</dbReference>
<comment type="subcellular location">
    <subcellularLocation>
        <location evidence="2">Cell membrane</location>
        <topology evidence="2">Multi-pass membrane protein</topology>
    </subcellularLocation>
</comment>
<dbReference type="PROSITE" id="PS50110">
    <property type="entry name" value="RESPONSE_REGULATORY"/>
    <property type="match status" value="1"/>
</dbReference>
<organism evidence="15">
    <name type="scientific">Caulobacter sp. (strain K31)</name>
    <dbReference type="NCBI Taxonomy" id="366602"/>
    <lineage>
        <taxon>Bacteria</taxon>
        <taxon>Pseudomonadati</taxon>
        <taxon>Pseudomonadota</taxon>
        <taxon>Alphaproteobacteria</taxon>
        <taxon>Caulobacterales</taxon>
        <taxon>Caulobacteraceae</taxon>
        <taxon>Caulobacter</taxon>
    </lineage>
</organism>
<keyword evidence="6 12" id="KW-0812">Transmembrane</keyword>
<dbReference type="SMART" id="SM00388">
    <property type="entry name" value="HisKA"/>
    <property type="match status" value="1"/>
</dbReference>
<evidence type="ECO:0000256" key="5">
    <source>
        <dbReference type="ARBA" id="ARBA00022553"/>
    </source>
</evidence>
<dbReference type="InterPro" id="IPR007895">
    <property type="entry name" value="MASE1"/>
</dbReference>
<feature type="region of interest" description="Disordered" evidence="11">
    <location>
        <begin position="696"/>
        <end position="724"/>
    </location>
</feature>
<feature type="transmembrane region" description="Helical" evidence="12">
    <location>
        <begin position="25"/>
        <end position="43"/>
    </location>
</feature>
<name>B0T8V3_CAUSK</name>
<evidence type="ECO:0000256" key="3">
    <source>
        <dbReference type="ARBA" id="ARBA00012438"/>
    </source>
</evidence>
<dbReference type="InterPro" id="IPR011006">
    <property type="entry name" value="CheY-like_superfamily"/>
</dbReference>
<dbReference type="CDD" id="cd00082">
    <property type="entry name" value="HisKA"/>
    <property type="match status" value="1"/>
</dbReference>
<evidence type="ECO:0000256" key="4">
    <source>
        <dbReference type="ARBA" id="ARBA00022475"/>
    </source>
</evidence>
<keyword evidence="5 10" id="KW-0597">Phosphoprotein</keyword>
<keyword evidence="15" id="KW-0418">Kinase</keyword>
<accession>B0T8V3</accession>
<evidence type="ECO:0000259" key="14">
    <source>
        <dbReference type="PROSITE" id="PS50110"/>
    </source>
</evidence>
<dbReference type="Gene3D" id="3.40.50.2300">
    <property type="match status" value="1"/>
</dbReference>
<evidence type="ECO:0000259" key="13">
    <source>
        <dbReference type="PROSITE" id="PS50109"/>
    </source>
</evidence>
<dbReference type="Pfam" id="PF00512">
    <property type="entry name" value="HisKA"/>
    <property type="match status" value="1"/>
</dbReference>
<dbReference type="GO" id="GO:0005886">
    <property type="term" value="C:plasma membrane"/>
    <property type="evidence" value="ECO:0007669"/>
    <property type="project" value="UniProtKB-SubCell"/>
</dbReference>
<feature type="transmembrane region" description="Helical" evidence="12">
    <location>
        <begin position="205"/>
        <end position="234"/>
    </location>
</feature>
<feature type="domain" description="Histidine kinase" evidence="13">
    <location>
        <begin position="329"/>
        <end position="552"/>
    </location>
</feature>
<dbReference type="EC" id="2.7.13.3" evidence="3"/>
<feature type="domain" description="Response regulatory" evidence="14">
    <location>
        <begin position="573"/>
        <end position="690"/>
    </location>
</feature>
<dbReference type="PROSITE" id="PS50109">
    <property type="entry name" value="HIS_KIN"/>
    <property type="match status" value="1"/>
</dbReference>
<dbReference type="PANTHER" id="PTHR45339">
    <property type="entry name" value="HYBRID SIGNAL TRANSDUCTION HISTIDINE KINASE J"/>
    <property type="match status" value="1"/>
</dbReference>
<dbReference type="SMART" id="SM00387">
    <property type="entry name" value="HATPase_c"/>
    <property type="match status" value="1"/>
</dbReference>
<dbReference type="AlphaFoldDB" id="B0T8V3"/>
<gene>
    <name evidence="15" type="ordered locus">Caul_3743</name>
</gene>
<comment type="catalytic activity">
    <reaction evidence="1">
        <text>ATP + protein L-histidine = ADP + protein N-phospho-L-histidine.</text>
        <dbReference type="EC" id="2.7.13.3"/>
    </reaction>
</comment>
<evidence type="ECO:0000313" key="15">
    <source>
        <dbReference type="EMBL" id="ABZ72870.1"/>
    </source>
</evidence>
<keyword evidence="15" id="KW-0808">Transferase</keyword>
<feature type="transmembrane region" description="Helical" evidence="12">
    <location>
        <begin position="73"/>
        <end position="89"/>
    </location>
</feature>
<dbReference type="Pfam" id="PF00072">
    <property type="entry name" value="Response_reg"/>
    <property type="match status" value="1"/>
</dbReference>
<dbReference type="Gene3D" id="3.30.565.10">
    <property type="entry name" value="Histidine kinase-like ATPase, C-terminal domain"/>
    <property type="match status" value="1"/>
</dbReference>
<feature type="transmembrane region" description="Helical" evidence="12">
    <location>
        <begin position="49"/>
        <end position="66"/>
    </location>
</feature>
<dbReference type="SUPFAM" id="SSF47384">
    <property type="entry name" value="Homodimeric domain of signal transducing histidine kinase"/>
    <property type="match status" value="1"/>
</dbReference>
<dbReference type="Pfam" id="PF02518">
    <property type="entry name" value="HATPase_c"/>
    <property type="match status" value="1"/>
</dbReference>